<proteinExistence type="predicted"/>
<dbReference type="GO" id="GO:0008009">
    <property type="term" value="F:chemokine activity"/>
    <property type="evidence" value="ECO:0007669"/>
    <property type="project" value="InterPro"/>
</dbReference>
<dbReference type="Pfam" id="PF00048">
    <property type="entry name" value="IL8"/>
    <property type="match status" value="1"/>
</dbReference>
<comment type="caution">
    <text evidence="4">The sequence shown here is derived from an EMBL/GenBank/DDBJ whole genome shotgun (WGS) entry which is preliminary data.</text>
</comment>
<gene>
    <name evidence="4" type="ORF">AALO_G00213220</name>
</gene>
<protein>
    <recommendedName>
        <fullName evidence="3">Chemokine interleukin-8-like domain-containing protein</fullName>
    </recommendedName>
</protein>
<evidence type="ECO:0000259" key="3">
    <source>
        <dbReference type="SMART" id="SM00199"/>
    </source>
</evidence>
<feature type="chain" id="PRO_5043675156" description="Chemokine interleukin-8-like domain-containing protein" evidence="2">
    <location>
        <begin position="21"/>
        <end position="87"/>
    </location>
</feature>
<dbReference type="GO" id="GO:0005615">
    <property type="term" value="C:extracellular space"/>
    <property type="evidence" value="ECO:0007669"/>
    <property type="project" value="UniProtKB-KW"/>
</dbReference>
<dbReference type="InterPro" id="IPR001811">
    <property type="entry name" value="Chemokine_IL8-like_dom"/>
</dbReference>
<dbReference type="AlphaFoldDB" id="A0AAV6G0Z1"/>
<evidence type="ECO:0000256" key="1">
    <source>
        <dbReference type="ARBA" id="ARBA00022514"/>
    </source>
</evidence>
<evidence type="ECO:0000256" key="2">
    <source>
        <dbReference type="SAM" id="SignalP"/>
    </source>
</evidence>
<reference evidence="4" key="1">
    <citation type="submission" date="2020-10" db="EMBL/GenBank/DDBJ databases">
        <title>Chromosome-scale genome assembly of the Allis shad, Alosa alosa.</title>
        <authorList>
            <person name="Margot Z."/>
            <person name="Christophe K."/>
            <person name="Cabau C."/>
            <person name="Louis A."/>
            <person name="Berthelot C."/>
            <person name="Parey E."/>
            <person name="Roest Crollius H."/>
            <person name="Montfort J."/>
            <person name="Robinson-Rechavi M."/>
            <person name="Bucao C."/>
            <person name="Bouchez O."/>
            <person name="Gislard M."/>
            <person name="Lluch J."/>
            <person name="Milhes M."/>
            <person name="Lampietro C."/>
            <person name="Lopez Roques C."/>
            <person name="Donnadieu C."/>
            <person name="Braasch I."/>
            <person name="Desvignes T."/>
            <person name="Postlethwait J."/>
            <person name="Bobe J."/>
            <person name="Guiguen Y."/>
        </authorList>
    </citation>
    <scope>NUCLEOTIDE SEQUENCE</scope>
    <source>
        <strain evidence="4">M-15738</strain>
        <tissue evidence="4">Blood</tissue>
    </source>
</reference>
<dbReference type="InterPro" id="IPR036048">
    <property type="entry name" value="Interleukin_8-like_sf"/>
</dbReference>
<feature type="signal peptide" evidence="2">
    <location>
        <begin position="1"/>
        <end position="20"/>
    </location>
</feature>
<dbReference type="Gene3D" id="2.40.50.40">
    <property type="match status" value="1"/>
</dbReference>
<keyword evidence="5" id="KW-1185">Reference proteome</keyword>
<keyword evidence="2" id="KW-0732">Signal</keyword>
<sequence>MMRQMLLIVVVGALVIAVTGDRRPRYYPPCCEEVSNAPIKNIESFTRLHAHQSCLDAIVFTTKDNKNYCTDPKARWVAKKLKDLKPQ</sequence>
<dbReference type="SMART" id="SM00199">
    <property type="entry name" value="SCY"/>
    <property type="match status" value="1"/>
</dbReference>
<organism evidence="4 5">
    <name type="scientific">Alosa alosa</name>
    <name type="common">allis shad</name>
    <dbReference type="NCBI Taxonomy" id="278164"/>
    <lineage>
        <taxon>Eukaryota</taxon>
        <taxon>Metazoa</taxon>
        <taxon>Chordata</taxon>
        <taxon>Craniata</taxon>
        <taxon>Vertebrata</taxon>
        <taxon>Euteleostomi</taxon>
        <taxon>Actinopterygii</taxon>
        <taxon>Neopterygii</taxon>
        <taxon>Teleostei</taxon>
        <taxon>Clupei</taxon>
        <taxon>Clupeiformes</taxon>
        <taxon>Clupeoidei</taxon>
        <taxon>Clupeidae</taxon>
        <taxon>Alosa</taxon>
    </lineage>
</organism>
<evidence type="ECO:0000313" key="5">
    <source>
        <dbReference type="Proteomes" id="UP000823561"/>
    </source>
</evidence>
<name>A0AAV6G0Z1_9TELE</name>
<dbReference type="SUPFAM" id="SSF54117">
    <property type="entry name" value="Interleukin 8-like chemokines"/>
    <property type="match status" value="1"/>
</dbReference>
<keyword evidence="1" id="KW-0202">Cytokine</keyword>
<dbReference type="EMBL" id="JADWDJ010000016">
    <property type="protein sequence ID" value="KAG5268495.1"/>
    <property type="molecule type" value="Genomic_DNA"/>
</dbReference>
<dbReference type="GO" id="GO:0006955">
    <property type="term" value="P:immune response"/>
    <property type="evidence" value="ECO:0007669"/>
    <property type="project" value="InterPro"/>
</dbReference>
<feature type="domain" description="Chemokine interleukin-8-like" evidence="3">
    <location>
        <begin position="27"/>
        <end position="84"/>
    </location>
</feature>
<evidence type="ECO:0000313" key="4">
    <source>
        <dbReference type="EMBL" id="KAG5268495.1"/>
    </source>
</evidence>
<dbReference type="Proteomes" id="UP000823561">
    <property type="component" value="Chromosome 16"/>
</dbReference>
<accession>A0AAV6G0Z1</accession>